<dbReference type="AlphaFoldDB" id="A0A2K3UX68"/>
<evidence type="ECO:0000259" key="2">
    <source>
        <dbReference type="PROSITE" id="PS50943"/>
    </source>
</evidence>
<dbReference type="Proteomes" id="UP000236379">
    <property type="component" value="Unassembled WGS sequence"/>
</dbReference>
<dbReference type="SMART" id="SM00530">
    <property type="entry name" value="HTH_XRE"/>
    <property type="match status" value="1"/>
</dbReference>
<name>A0A2K3UX68_9DEIO</name>
<dbReference type="PANTHER" id="PTHR38431:SF1">
    <property type="entry name" value="BLL2305 PROTEIN"/>
    <property type="match status" value="1"/>
</dbReference>
<dbReference type="SUPFAM" id="SSF47413">
    <property type="entry name" value="lambda repressor-like DNA-binding domains"/>
    <property type="match status" value="1"/>
</dbReference>
<feature type="compositionally biased region" description="Pro residues" evidence="1">
    <location>
        <begin position="382"/>
        <end position="391"/>
    </location>
</feature>
<dbReference type="Pfam" id="PF12727">
    <property type="entry name" value="PBP_like"/>
    <property type="match status" value="1"/>
</dbReference>
<feature type="region of interest" description="Disordered" evidence="1">
    <location>
        <begin position="371"/>
        <end position="391"/>
    </location>
</feature>
<dbReference type="Gene3D" id="1.10.260.40">
    <property type="entry name" value="lambda repressor-like DNA-binding domains"/>
    <property type="match status" value="1"/>
</dbReference>
<dbReference type="PANTHER" id="PTHR38431">
    <property type="entry name" value="BLL2305 PROTEIN"/>
    <property type="match status" value="1"/>
</dbReference>
<proteinExistence type="predicted"/>
<dbReference type="OrthoDB" id="9804758at2"/>
<dbReference type="SUPFAM" id="SSF53850">
    <property type="entry name" value="Periplasmic binding protein-like II"/>
    <property type="match status" value="1"/>
</dbReference>
<feature type="domain" description="HTH cro/C1-type" evidence="2">
    <location>
        <begin position="11"/>
        <end position="65"/>
    </location>
</feature>
<dbReference type="InterPro" id="IPR024370">
    <property type="entry name" value="PBP_domain"/>
</dbReference>
<dbReference type="PROSITE" id="PS50943">
    <property type="entry name" value="HTH_CROC1"/>
    <property type="match status" value="1"/>
</dbReference>
<evidence type="ECO:0000256" key="1">
    <source>
        <dbReference type="SAM" id="MobiDB-lite"/>
    </source>
</evidence>
<dbReference type="InterPro" id="IPR010982">
    <property type="entry name" value="Lambda_DNA-bd_dom_sf"/>
</dbReference>
<gene>
    <name evidence="3" type="ORF">CVO96_06775</name>
</gene>
<organism evidence="3 4">
    <name type="scientific">Deinococcus koreensis</name>
    <dbReference type="NCBI Taxonomy" id="2054903"/>
    <lineage>
        <taxon>Bacteria</taxon>
        <taxon>Thermotogati</taxon>
        <taxon>Deinococcota</taxon>
        <taxon>Deinococci</taxon>
        <taxon>Deinococcales</taxon>
        <taxon>Deinococcaceae</taxon>
        <taxon>Deinococcus</taxon>
    </lineage>
</organism>
<accession>A0A2K3UX68</accession>
<dbReference type="GO" id="GO:0003677">
    <property type="term" value="F:DNA binding"/>
    <property type="evidence" value="ECO:0007669"/>
    <property type="project" value="InterPro"/>
</dbReference>
<dbReference type="Pfam" id="PF13560">
    <property type="entry name" value="HTH_31"/>
    <property type="match status" value="1"/>
</dbReference>
<sequence length="391" mass="40944">MTLPPPLRPNVRAMRERSGLGPAQLARRSGITRQALHAIETGATVPSTLTALRLARELRCAVEALFTLTDAEVQARVVGSLDAGHGSRVGLAQVGAELLAFPLAGGALGESADGLAEVADSPEPAQGNLARVTLFGDLEAARRTLVVAGCDPSLGLLAAHVGREASGHRMRWQPQPSLEALRSVARGEAHAAGIHLWEAGTGVSNLPFAERELPGRAAQLFTLWSWEQGLMVAPGNPHGIRGVADLLRPGLRLVNRGEGAGSRLLLDAWLDTLGLSRRARRALSGYGDEAATPLEAAQRVAGGAADVAPGPRSAAQAWGLPFIPVQSERFDLVVPEEHAGHPALRALLSAVTRPAFRAELLSLGGYDPTHAGERWATTQPAPSSPSPRSVP</sequence>
<evidence type="ECO:0000313" key="4">
    <source>
        <dbReference type="Proteomes" id="UP000236379"/>
    </source>
</evidence>
<keyword evidence="4" id="KW-1185">Reference proteome</keyword>
<dbReference type="InterPro" id="IPR001387">
    <property type="entry name" value="Cro/C1-type_HTH"/>
</dbReference>
<reference evidence="3 4" key="1">
    <citation type="submission" date="2018-01" db="EMBL/GenBank/DDBJ databases">
        <title>Deinococcus koreensis sp. nov., a radiation-resistant bacterium isolated from river water.</title>
        <authorList>
            <person name="Choi A."/>
        </authorList>
    </citation>
    <scope>NUCLEOTIDE SEQUENCE [LARGE SCALE GENOMIC DNA]</scope>
    <source>
        <strain evidence="3 4">SJW1-2</strain>
    </source>
</reference>
<dbReference type="CDD" id="cd00093">
    <property type="entry name" value="HTH_XRE"/>
    <property type="match status" value="1"/>
</dbReference>
<comment type="caution">
    <text evidence="3">The sequence shown here is derived from an EMBL/GenBank/DDBJ whole genome shotgun (WGS) entry which is preliminary data.</text>
</comment>
<dbReference type="RefSeq" id="WP_103311563.1">
    <property type="nucleotide sequence ID" value="NZ_PPPD01000001.1"/>
</dbReference>
<dbReference type="Gene3D" id="3.40.190.10">
    <property type="entry name" value="Periplasmic binding protein-like II"/>
    <property type="match status" value="1"/>
</dbReference>
<evidence type="ECO:0000313" key="3">
    <source>
        <dbReference type="EMBL" id="PNY81120.1"/>
    </source>
</evidence>
<protein>
    <submittedName>
        <fullName evidence="3">XRE family transcriptional regulator</fullName>
    </submittedName>
</protein>
<dbReference type="EMBL" id="PPPD01000001">
    <property type="protein sequence ID" value="PNY81120.1"/>
    <property type="molecule type" value="Genomic_DNA"/>
</dbReference>